<evidence type="ECO:0000313" key="2">
    <source>
        <dbReference type="Proteomes" id="UP001152766"/>
    </source>
</evidence>
<dbReference type="RefSeq" id="WP_268154169.1">
    <property type="nucleotide sequence ID" value="NZ_JAPPUW010000032.1"/>
</dbReference>
<dbReference type="Proteomes" id="UP001152766">
    <property type="component" value="Unassembled WGS sequence"/>
</dbReference>
<accession>A0A9X4R6B9</accession>
<dbReference type="EMBL" id="SGUG01000036">
    <property type="protein sequence ID" value="MDG0864570.1"/>
    <property type="molecule type" value="Genomic_DNA"/>
</dbReference>
<evidence type="ECO:0000313" key="1">
    <source>
        <dbReference type="EMBL" id="MDG0864570.1"/>
    </source>
</evidence>
<reference evidence="1" key="1">
    <citation type="submission" date="2019-02" db="EMBL/GenBank/DDBJ databases">
        <title>Draft genome of the type strain Pelomonas aquatica CCUG 52575T.</title>
        <authorList>
            <person name="Gomila M."/>
            <person name="Lalucat J."/>
        </authorList>
    </citation>
    <scope>NUCLEOTIDE SEQUENCE</scope>
    <source>
        <strain evidence="1">CCUG 52575</strain>
    </source>
</reference>
<keyword evidence="2" id="KW-1185">Reference proteome</keyword>
<sequence>MGSLYHGGGENRSNDSRTGVTMAFDLAFLRQEENQYLSVPVETIKTFPEEIQRLLGWSRSATLNGWVDMDGQLAEPLDLLKREDFREVGMF</sequence>
<dbReference type="Gene3D" id="2.60.120.620">
    <property type="entry name" value="q2cbj1_9rhob like domain"/>
    <property type="match status" value="1"/>
</dbReference>
<dbReference type="AlphaFoldDB" id="A0A9X4R6B9"/>
<comment type="caution">
    <text evidence="1">The sequence shown here is derived from an EMBL/GenBank/DDBJ whole genome shotgun (WGS) entry which is preliminary data.</text>
</comment>
<organism evidence="1 2">
    <name type="scientific">Pelomonas aquatica</name>
    <dbReference type="NCBI Taxonomy" id="431058"/>
    <lineage>
        <taxon>Bacteria</taxon>
        <taxon>Pseudomonadati</taxon>
        <taxon>Pseudomonadota</taxon>
        <taxon>Betaproteobacteria</taxon>
        <taxon>Burkholderiales</taxon>
        <taxon>Sphaerotilaceae</taxon>
        <taxon>Roseateles</taxon>
    </lineage>
</organism>
<proteinExistence type="predicted"/>
<dbReference type="SUPFAM" id="SSF51197">
    <property type="entry name" value="Clavaminate synthase-like"/>
    <property type="match status" value="1"/>
</dbReference>
<gene>
    <name evidence="1" type="ORF">EXJ73_19085</name>
</gene>
<protein>
    <submittedName>
        <fullName evidence="1">Uncharacterized protein</fullName>
    </submittedName>
</protein>
<name>A0A9X4R6B9_9BURK</name>